<name>A0ABU2Y066_9ACTN</name>
<accession>A0ABU2Y066</accession>
<reference evidence="1" key="1">
    <citation type="submission" date="2024-05" db="EMBL/GenBank/DDBJ databases">
        <title>30 novel species of actinomycetes from the DSMZ collection.</title>
        <authorList>
            <person name="Nouioui I."/>
        </authorList>
    </citation>
    <scope>NUCLEOTIDE SEQUENCE</scope>
    <source>
        <strain evidence="1">DSM 41529</strain>
    </source>
</reference>
<evidence type="ECO:0000313" key="2">
    <source>
        <dbReference type="Proteomes" id="UP001180754"/>
    </source>
</evidence>
<dbReference type="EMBL" id="JAVRFD010000912">
    <property type="protein sequence ID" value="MDT0551261.1"/>
    <property type="molecule type" value="Genomic_DNA"/>
</dbReference>
<dbReference type="Proteomes" id="UP001180754">
    <property type="component" value="Unassembled WGS sequence"/>
</dbReference>
<gene>
    <name evidence="1" type="ORF">RND15_52795</name>
</gene>
<keyword evidence="2" id="KW-1185">Reference proteome</keyword>
<protein>
    <submittedName>
        <fullName evidence="1">Uncharacterized protein</fullName>
    </submittedName>
</protein>
<evidence type="ECO:0000313" key="1">
    <source>
        <dbReference type="EMBL" id="MDT0551261.1"/>
    </source>
</evidence>
<organism evidence="1 2">
    <name type="scientific">Streptomyces lonegramiae</name>
    <dbReference type="NCBI Taxonomy" id="3075524"/>
    <lineage>
        <taxon>Bacteria</taxon>
        <taxon>Bacillati</taxon>
        <taxon>Actinomycetota</taxon>
        <taxon>Actinomycetes</taxon>
        <taxon>Kitasatosporales</taxon>
        <taxon>Streptomycetaceae</taxon>
        <taxon>Streptomyces</taxon>
    </lineage>
</organism>
<proteinExistence type="predicted"/>
<comment type="caution">
    <text evidence="1">The sequence shown here is derived from an EMBL/GenBank/DDBJ whole genome shotgun (WGS) entry which is preliminary data.</text>
</comment>
<feature type="non-terminal residue" evidence="1">
    <location>
        <position position="138"/>
    </location>
</feature>
<sequence>MTAPEPALSETVRQVADDALARRIPPVRPDELRNPMGPAEEASARAANNARWWSGLTEEQRSAVIETYPQHIGNAEGISAADRDRANRNVLQQMREQADAVQSKADRGERLSGAEKKFLRRMDKLDLALRKAAVDAAQ</sequence>